<dbReference type="InterPro" id="IPR006254">
    <property type="entry name" value="Isocitrate_lyase"/>
</dbReference>
<evidence type="ECO:0000313" key="2">
    <source>
        <dbReference type="EMBL" id="KAF8465199.1"/>
    </source>
</evidence>
<dbReference type="GO" id="GO:0004451">
    <property type="term" value="F:isocitrate lyase activity"/>
    <property type="evidence" value="ECO:0007669"/>
    <property type="project" value="InterPro"/>
</dbReference>
<evidence type="ECO:0000256" key="1">
    <source>
        <dbReference type="ARBA" id="ARBA00023239"/>
    </source>
</evidence>
<dbReference type="Proteomes" id="UP000759537">
    <property type="component" value="Unassembled WGS sequence"/>
</dbReference>
<dbReference type="OrthoDB" id="4078635at2759"/>
<comment type="caution">
    <text evidence="2">The sequence shown here is derived from an EMBL/GenBank/DDBJ whole genome shotgun (WGS) entry which is preliminary data.</text>
</comment>
<evidence type="ECO:0000313" key="3">
    <source>
        <dbReference type="Proteomes" id="UP000759537"/>
    </source>
</evidence>
<keyword evidence="1" id="KW-0456">Lyase</keyword>
<dbReference type="InterPro" id="IPR040442">
    <property type="entry name" value="Pyrv_kinase-like_dom_sf"/>
</dbReference>
<proteinExistence type="predicted"/>
<reference evidence="2" key="2">
    <citation type="journal article" date="2020" name="Nat. Commun.">
        <title>Large-scale genome sequencing of mycorrhizal fungi provides insights into the early evolution of symbiotic traits.</title>
        <authorList>
            <person name="Miyauchi S."/>
            <person name="Kiss E."/>
            <person name="Kuo A."/>
            <person name="Drula E."/>
            <person name="Kohler A."/>
            <person name="Sanchez-Garcia M."/>
            <person name="Morin E."/>
            <person name="Andreopoulos B."/>
            <person name="Barry K.W."/>
            <person name="Bonito G."/>
            <person name="Buee M."/>
            <person name="Carver A."/>
            <person name="Chen C."/>
            <person name="Cichocki N."/>
            <person name="Clum A."/>
            <person name="Culley D."/>
            <person name="Crous P.W."/>
            <person name="Fauchery L."/>
            <person name="Girlanda M."/>
            <person name="Hayes R.D."/>
            <person name="Keri Z."/>
            <person name="LaButti K."/>
            <person name="Lipzen A."/>
            <person name="Lombard V."/>
            <person name="Magnuson J."/>
            <person name="Maillard F."/>
            <person name="Murat C."/>
            <person name="Nolan M."/>
            <person name="Ohm R.A."/>
            <person name="Pangilinan J."/>
            <person name="Pereira M.F."/>
            <person name="Perotto S."/>
            <person name="Peter M."/>
            <person name="Pfister S."/>
            <person name="Riley R."/>
            <person name="Sitrit Y."/>
            <person name="Stielow J.B."/>
            <person name="Szollosi G."/>
            <person name="Zifcakova L."/>
            <person name="Stursova M."/>
            <person name="Spatafora J.W."/>
            <person name="Tedersoo L."/>
            <person name="Vaario L.M."/>
            <person name="Yamada A."/>
            <person name="Yan M."/>
            <person name="Wang P."/>
            <person name="Xu J."/>
            <person name="Bruns T."/>
            <person name="Baldrian P."/>
            <person name="Vilgalys R."/>
            <person name="Dunand C."/>
            <person name="Henrissat B."/>
            <person name="Grigoriev I.V."/>
            <person name="Hibbett D."/>
            <person name="Nagy L.G."/>
            <person name="Martin F.M."/>
        </authorList>
    </citation>
    <scope>NUCLEOTIDE SEQUENCE</scope>
    <source>
        <strain evidence="2">Prilba</strain>
    </source>
</reference>
<dbReference type="EMBL" id="WHVB01000048">
    <property type="protein sequence ID" value="KAF8465199.1"/>
    <property type="molecule type" value="Genomic_DNA"/>
</dbReference>
<dbReference type="AlphaFoldDB" id="A0A9P5JVX5"/>
<reference evidence="2" key="1">
    <citation type="submission" date="2019-10" db="EMBL/GenBank/DDBJ databases">
        <authorList>
            <consortium name="DOE Joint Genome Institute"/>
            <person name="Kuo A."/>
            <person name="Miyauchi S."/>
            <person name="Kiss E."/>
            <person name="Drula E."/>
            <person name="Kohler A."/>
            <person name="Sanchez-Garcia M."/>
            <person name="Andreopoulos B."/>
            <person name="Barry K.W."/>
            <person name="Bonito G."/>
            <person name="Buee M."/>
            <person name="Carver A."/>
            <person name="Chen C."/>
            <person name="Cichocki N."/>
            <person name="Clum A."/>
            <person name="Culley D."/>
            <person name="Crous P.W."/>
            <person name="Fauchery L."/>
            <person name="Girlanda M."/>
            <person name="Hayes R."/>
            <person name="Keri Z."/>
            <person name="LaButti K."/>
            <person name="Lipzen A."/>
            <person name="Lombard V."/>
            <person name="Magnuson J."/>
            <person name="Maillard F."/>
            <person name="Morin E."/>
            <person name="Murat C."/>
            <person name="Nolan M."/>
            <person name="Ohm R."/>
            <person name="Pangilinan J."/>
            <person name="Pereira M."/>
            <person name="Perotto S."/>
            <person name="Peter M."/>
            <person name="Riley R."/>
            <person name="Sitrit Y."/>
            <person name="Stielow B."/>
            <person name="Szollosi G."/>
            <person name="Zifcakova L."/>
            <person name="Stursova M."/>
            <person name="Spatafora J.W."/>
            <person name="Tedersoo L."/>
            <person name="Vaario L.-M."/>
            <person name="Yamada A."/>
            <person name="Yan M."/>
            <person name="Wang P."/>
            <person name="Xu J."/>
            <person name="Bruns T."/>
            <person name="Baldrian P."/>
            <person name="Vilgalys R."/>
            <person name="Henrissat B."/>
            <person name="Grigoriev I.V."/>
            <person name="Hibbett D."/>
            <person name="Nagy L.G."/>
            <person name="Martin F.M."/>
        </authorList>
    </citation>
    <scope>NUCLEOTIDE SEQUENCE</scope>
    <source>
        <strain evidence="2">Prilba</strain>
    </source>
</reference>
<accession>A0A9P5JVX5</accession>
<gene>
    <name evidence="2" type="ORF">DFH94DRAFT_783538</name>
</gene>
<dbReference type="GO" id="GO:0019752">
    <property type="term" value="P:carboxylic acid metabolic process"/>
    <property type="evidence" value="ECO:0007669"/>
    <property type="project" value="InterPro"/>
</dbReference>
<keyword evidence="3" id="KW-1185">Reference proteome</keyword>
<name>A0A9P5JVX5_9AGAM</name>
<dbReference type="Pfam" id="PF00463">
    <property type="entry name" value="ICL"/>
    <property type="match status" value="1"/>
</dbReference>
<sequence>MNVSLEPIQRKERELGTDMLTHQKVRTSGVSLVICGQWSGADYVDNLMKTITGVSSTTAMGKGIREI</sequence>
<dbReference type="Gene3D" id="3.20.20.60">
    <property type="entry name" value="Phosphoenolpyruvate-binding domains"/>
    <property type="match status" value="1"/>
</dbReference>
<organism evidence="2 3">
    <name type="scientific">Russula ochroleuca</name>
    <dbReference type="NCBI Taxonomy" id="152965"/>
    <lineage>
        <taxon>Eukaryota</taxon>
        <taxon>Fungi</taxon>
        <taxon>Dikarya</taxon>
        <taxon>Basidiomycota</taxon>
        <taxon>Agaricomycotina</taxon>
        <taxon>Agaricomycetes</taxon>
        <taxon>Russulales</taxon>
        <taxon>Russulaceae</taxon>
        <taxon>Russula</taxon>
    </lineage>
</organism>
<protein>
    <submittedName>
        <fullName evidence="2">Uncharacterized protein</fullName>
    </submittedName>
</protein>